<comment type="cofactor">
    <cofactor evidence="1">
        <name>pyridoxal 5'-phosphate</name>
        <dbReference type="ChEBI" id="CHEBI:597326"/>
    </cofactor>
</comment>
<comment type="similarity">
    <text evidence="2">Belongs to the threonine aldolase family.</text>
</comment>
<evidence type="ECO:0000256" key="2">
    <source>
        <dbReference type="ARBA" id="ARBA00006966"/>
    </source>
</evidence>
<organism evidence="5 6">
    <name type="scientific">Zhenpiania hominis</name>
    <dbReference type="NCBI Taxonomy" id="2763644"/>
    <lineage>
        <taxon>Bacteria</taxon>
        <taxon>Bacillati</taxon>
        <taxon>Bacillota</taxon>
        <taxon>Clostridia</taxon>
        <taxon>Peptostreptococcales</taxon>
        <taxon>Anaerovoracaceae</taxon>
        <taxon>Zhenpiania</taxon>
    </lineage>
</organism>
<feature type="domain" description="Aromatic amino acid beta-eliminating lyase/threonine aldolase" evidence="4">
    <location>
        <begin position="31"/>
        <end position="276"/>
    </location>
</feature>
<dbReference type="Gene3D" id="3.40.640.10">
    <property type="entry name" value="Type I PLP-dependent aspartate aminotransferase-like (Major domain)"/>
    <property type="match status" value="1"/>
</dbReference>
<dbReference type="PANTHER" id="PTHR48097:SF5">
    <property type="entry name" value="LOW SPECIFICITY L-THREONINE ALDOLASE"/>
    <property type="match status" value="1"/>
</dbReference>
<dbReference type="GO" id="GO:0006520">
    <property type="term" value="P:amino acid metabolic process"/>
    <property type="evidence" value="ECO:0007669"/>
    <property type="project" value="InterPro"/>
</dbReference>
<dbReference type="SUPFAM" id="SSF53383">
    <property type="entry name" value="PLP-dependent transferases"/>
    <property type="match status" value="1"/>
</dbReference>
<dbReference type="PANTHER" id="PTHR48097">
    <property type="entry name" value="L-THREONINE ALDOLASE-RELATED"/>
    <property type="match status" value="1"/>
</dbReference>
<protein>
    <submittedName>
        <fullName evidence="5">Aminotransferase class I/II-fold pyridoxal phosphate-dependent enzyme</fullName>
    </submittedName>
</protein>
<dbReference type="InterPro" id="IPR015424">
    <property type="entry name" value="PyrdxlP-dep_Trfase"/>
</dbReference>
<dbReference type="InterPro" id="IPR015422">
    <property type="entry name" value="PyrdxlP-dep_Trfase_small"/>
</dbReference>
<keyword evidence="5" id="KW-0808">Transferase</keyword>
<evidence type="ECO:0000259" key="4">
    <source>
        <dbReference type="Pfam" id="PF01212"/>
    </source>
</evidence>
<dbReference type="EMBL" id="JACRYT010000021">
    <property type="protein sequence ID" value="MBC6680908.1"/>
    <property type="molecule type" value="Genomic_DNA"/>
</dbReference>
<dbReference type="GO" id="GO:0016829">
    <property type="term" value="F:lyase activity"/>
    <property type="evidence" value="ECO:0007669"/>
    <property type="project" value="InterPro"/>
</dbReference>
<proteinExistence type="inferred from homology"/>
<dbReference type="Gene3D" id="3.90.1150.10">
    <property type="entry name" value="Aspartate Aminotransferase, domain 1"/>
    <property type="match status" value="1"/>
</dbReference>
<dbReference type="InterPro" id="IPR001597">
    <property type="entry name" value="ArAA_b-elim_lyase/Thr_aldolase"/>
</dbReference>
<accession>A0A923SX27</accession>
<keyword evidence="5" id="KW-0032">Aminotransferase</keyword>
<dbReference type="Proteomes" id="UP000602647">
    <property type="component" value="Unassembled WGS sequence"/>
</dbReference>
<evidence type="ECO:0000256" key="3">
    <source>
        <dbReference type="ARBA" id="ARBA00022898"/>
    </source>
</evidence>
<name>A0A923SX27_9FIRM</name>
<reference evidence="5" key="1">
    <citation type="submission" date="2020-08" db="EMBL/GenBank/DDBJ databases">
        <title>Genome public.</title>
        <authorList>
            <person name="Liu C."/>
            <person name="Sun Q."/>
        </authorList>
    </citation>
    <scope>NUCLEOTIDE SEQUENCE</scope>
    <source>
        <strain evidence="5">BX12</strain>
    </source>
</reference>
<gene>
    <name evidence="5" type="ORF">H9L42_13865</name>
</gene>
<evidence type="ECO:0000313" key="6">
    <source>
        <dbReference type="Proteomes" id="UP000602647"/>
    </source>
</evidence>
<keyword evidence="6" id="KW-1185">Reference proteome</keyword>
<dbReference type="RefSeq" id="WP_187304003.1">
    <property type="nucleotide sequence ID" value="NZ_JACRYT010000021.1"/>
</dbReference>
<evidence type="ECO:0000256" key="1">
    <source>
        <dbReference type="ARBA" id="ARBA00001933"/>
    </source>
</evidence>
<dbReference type="InterPro" id="IPR015421">
    <property type="entry name" value="PyrdxlP-dep_Trfase_major"/>
</dbReference>
<comment type="caution">
    <text evidence="5">The sequence shown here is derived from an EMBL/GenBank/DDBJ whole genome shotgun (WGS) entry which is preliminary data.</text>
</comment>
<evidence type="ECO:0000313" key="5">
    <source>
        <dbReference type="EMBL" id="MBC6680908.1"/>
    </source>
</evidence>
<sequence>MIFLKNDYGLGAHPRILKALEDANSSYFPGYGLDPVCEEAASLLRGRVECEEADVHFLTGGTQTNLTALSAFLRPHHAVLAARTAHIYTHETGSIEACGHKVIPLPSEDGKLTPLQIEEAVLSHTDEHMVKPRLVYLSNTTELGSVYSRDELEAVRAVCEKYSLYLYLDGARLGCALIADGQNLTLADLSHLTDAFSIGGTKNGALFGEALVITNDRLKEDFRFHMKQKGAMLAKGWLLGLQFRELFKDDLYFELARHANEMARLLSGALMGGGYEFLLPPASNQLFVRLPNMLIEHLRPSVAFEPWDAPGDRASVIRLVTSWGTTEEDIMEFMKLL</sequence>
<dbReference type="AlphaFoldDB" id="A0A923SX27"/>
<dbReference type="GO" id="GO:0008483">
    <property type="term" value="F:transaminase activity"/>
    <property type="evidence" value="ECO:0007669"/>
    <property type="project" value="UniProtKB-KW"/>
</dbReference>
<dbReference type="Pfam" id="PF01212">
    <property type="entry name" value="Beta_elim_lyase"/>
    <property type="match status" value="1"/>
</dbReference>
<keyword evidence="3" id="KW-0663">Pyridoxal phosphate</keyword>